<evidence type="ECO:0000313" key="3">
    <source>
        <dbReference type="EMBL" id="CAE7241620.1"/>
    </source>
</evidence>
<protein>
    <submittedName>
        <fullName evidence="3">Egt2 protein</fullName>
    </submittedName>
</protein>
<gene>
    <name evidence="3" type="primary">egt2</name>
    <name evidence="3" type="ORF">SNAT2548_LOCUS10946</name>
</gene>
<dbReference type="PANTHER" id="PTHR43092">
    <property type="entry name" value="L-CYSTEINE DESULFHYDRASE"/>
    <property type="match status" value="1"/>
</dbReference>
<dbReference type="InterPro" id="IPR000192">
    <property type="entry name" value="Aminotrans_V_dom"/>
</dbReference>
<organism evidence="3 4">
    <name type="scientific">Symbiodinium natans</name>
    <dbReference type="NCBI Taxonomy" id="878477"/>
    <lineage>
        <taxon>Eukaryota</taxon>
        <taxon>Sar</taxon>
        <taxon>Alveolata</taxon>
        <taxon>Dinophyceae</taxon>
        <taxon>Suessiales</taxon>
        <taxon>Symbiodiniaceae</taxon>
        <taxon>Symbiodinium</taxon>
    </lineage>
</organism>
<dbReference type="Proteomes" id="UP000604046">
    <property type="component" value="Unassembled WGS sequence"/>
</dbReference>
<dbReference type="Pfam" id="PF00266">
    <property type="entry name" value="Aminotran_5"/>
    <property type="match status" value="1"/>
</dbReference>
<dbReference type="AlphaFoldDB" id="A0A812L7W8"/>
<comment type="caution">
    <text evidence="3">The sequence shown here is derived from an EMBL/GenBank/DDBJ whole genome shotgun (WGS) entry which is preliminary data.</text>
</comment>
<feature type="domain" description="Aminotransferase class V" evidence="2">
    <location>
        <begin position="43"/>
        <end position="297"/>
    </location>
</feature>
<keyword evidence="4" id="KW-1185">Reference proteome</keyword>
<dbReference type="PANTHER" id="PTHR43092:SF2">
    <property type="entry name" value="HERCYNYLCYSTEINE SULFOXIDE LYASE"/>
    <property type="match status" value="1"/>
</dbReference>
<dbReference type="Gene3D" id="3.40.640.10">
    <property type="entry name" value="Type I PLP-dependent aspartate aminotransferase-like (Major domain)"/>
    <property type="match status" value="1"/>
</dbReference>
<dbReference type="OrthoDB" id="5978656at2759"/>
<dbReference type="InterPro" id="IPR015424">
    <property type="entry name" value="PyrdxlP-dep_Trfase"/>
</dbReference>
<dbReference type="InterPro" id="IPR015422">
    <property type="entry name" value="PyrdxlP-dep_Trfase_small"/>
</dbReference>
<reference evidence="3" key="1">
    <citation type="submission" date="2021-02" db="EMBL/GenBank/DDBJ databases">
        <authorList>
            <person name="Dougan E. K."/>
            <person name="Rhodes N."/>
            <person name="Thang M."/>
            <person name="Chan C."/>
        </authorList>
    </citation>
    <scope>NUCLEOTIDE SEQUENCE</scope>
</reference>
<evidence type="ECO:0000259" key="2">
    <source>
        <dbReference type="Pfam" id="PF00266"/>
    </source>
</evidence>
<accession>A0A812L7W8</accession>
<dbReference type="InterPro" id="IPR015421">
    <property type="entry name" value="PyrdxlP-dep_Trfase_major"/>
</dbReference>
<dbReference type="EMBL" id="CAJNDS010000946">
    <property type="protein sequence ID" value="CAE7241620.1"/>
    <property type="molecule type" value="Genomic_DNA"/>
</dbReference>
<evidence type="ECO:0000313" key="4">
    <source>
        <dbReference type="Proteomes" id="UP000604046"/>
    </source>
</evidence>
<evidence type="ECO:0000256" key="1">
    <source>
        <dbReference type="ARBA" id="ARBA00022898"/>
    </source>
</evidence>
<name>A0A812L7W8_9DINO</name>
<sequence length="382" mass="41928">MHLLLVREAPSRAYFIEGNAKTGFGATPTPVREAQSGFVDQQVFLDDASSGLNAVLRSLPWQPQDVLLLTSAAYAVLPNTGKWLQKRYDIHIMQAQVHFPASSAEDFVGPVERALSELPLPCKLRLAVFDHVSSYPPAILPVARLARLVKDRCPEALVLLDGAHALGQVPVDMEKLAEAGVDVYVTDGHKWLMAPKGSGALWASGSVQNILEPAIISSDNSPATKFQDRFDYIGTRDYTSWCAMGAALDFRAMLGGEEKLQQYTSNLARWAGNMMADAFGTETVVPGSMTPSMFAVRLPVPLAWPKDVQQECAGLIAGGLIQNFSMQVISFTVSSENENATHWIRVSSQIYLEQADFLALTNAVLTLRQSCKLTAERWWFRV</sequence>
<keyword evidence="1" id="KW-0663">Pyridoxal phosphate</keyword>
<dbReference type="SUPFAM" id="SSF53383">
    <property type="entry name" value="PLP-dependent transferases"/>
    <property type="match status" value="1"/>
</dbReference>
<dbReference type="Gene3D" id="3.90.1150.10">
    <property type="entry name" value="Aspartate Aminotransferase, domain 1"/>
    <property type="match status" value="1"/>
</dbReference>
<proteinExistence type="predicted"/>